<dbReference type="Pfam" id="PF25963">
    <property type="entry name" value="Beta-barrel_AAEA"/>
    <property type="match status" value="1"/>
</dbReference>
<comment type="similarity">
    <text evidence="1">Belongs to the membrane fusion protein (MFP) (TC 8.A.1) family.</text>
</comment>
<keyword evidence="4 7" id="KW-0472">Membrane</keyword>
<feature type="transmembrane region" description="Helical" evidence="7">
    <location>
        <begin position="7"/>
        <end position="30"/>
    </location>
</feature>
<sequence length="332" mass="36128">MRNSLRILMTLVVVAIAVAAGLWLWNYYLFTPWTRDARVRAEVVTIAPDVSGWVRSLNVHDTDRVEQGSSLFEIDPSRYQAALDKAKATVANREATLKLRQAEAARRSRLSDRSISTEDRQIAQINSEVAAANLAQAKADLESAQLDLQRTQVVAPVSGHVLNLQLAAGNYVSRGTPVMALVQSNSYYVMGYFEETKMSSIDVGDPAEVILMNGDTHLQGHVAGIGRGIADTNTSLNNQLLPQVQPTFNWVRLAQRIPVRITLDEVPDETLLSSGMTATVRIQSPDGDHPASRPSAPASTTTPASVPEDRRPTEQAQLPDAIPAENAVDDSP</sequence>
<feature type="region of interest" description="Disordered" evidence="6">
    <location>
        <begin position="281"/>
        <end position="332"/>
    </location>
</feature>
<dbReference type="PANTHER" id="PTHR30367">
    <property type="entry name" value="P-HYDROXYBENZOIC ACID EFFLUX PUMP SUBUNIT AAEA-RELATED"/>
    <property type="match status" value="1"/>
</dbReference>
<evidence type="ECO:0000256" key="7">
    <source>
        <dbReference type="SAM" id="Phobius"/>
    </source>
</evidence>
<dbReference type="NCBIfam" id="TIGR01730">
    <property type="entry name" value="RND_mfp"/>
    <property type="match status" value="1"/>
</dbReference>
<evidence type="ECO:0000256" key="3">
    <source>
        <dbReference type="ARBA" id="ARBA00022989"/>
    </source>
</evidence>
<evidence type="ECO:0000313" key="11">
    <source>
        <dbReference type="Proteomes" id="UP000646745"/>
    </source>
</evidence>
<name>A0ABQ3DXB3_9GAMM</name>
<evidence type="ECO:0000313" key="10">
    <source>
        <dbReference type="EMBL" id="GHB19308.1"/>
    </source>
</evidence>
<feature type="domain" description="Multidrug resistance protein MdtA-like barrel-sandwich hybrid" evidence="8">
    <location>
        <begin position="42"/>
        <end position="182"/>
    </location>
</feature>
<dbReference type="InterPro" id="IPR050393">
    <property type="entry name" value="MFP_Efflux_Pump"/>
</dbReference>
<proteinExistence type="inferred from homology"/>
<feature type="compositionally biased region" description="Low complexity" evidence="6">
    <location>
        <begin position="292"/>
        <end position="305"/>
    </location>
</feature>
<dbReference type="SUPFAM" id="SSF111369">
    <property type="entry name" value="HlyD-like secretion proteins"/>
    <property type="match status" value="1"/>
</dbReference>
<evidence type="ECO:0000256" key="1">
    <source>
        <dbReference type="ARBA" id="ARBA00009477"/>
    </source>
</evidence>
<dbReference type="Gene3D" id="2.40.50.100">
    <property type="match status" value="1"/>
</dbReference>
<evidence type="ECO:0008006" key="12">
    <source>
        <dbReference type="Google" id="ProtNLM"/>
    </source>
</evidence>
<keyword evidence="2 7" id="KW-0812">Transmembrane</keyword>
<evidence type="ECO:0000256" key="6">
    <source>
        <dbReference type="SAM" id="MobiDB-lite"/>
    </source>
</evidence>
<keyword evidence="5" id="KW-0175">Coiled coil</keyword>
<organism evidence="10 11">
    <name type="scientific">Salinicola rhizosphaerae</name>
    <dbReference type="NCBI Taxonomy" id="1443141"/>
    <lineage>
        <taxon>Bacteria</taxon>
        <taxon>Pseudomonadati</taxon>
        <taxon>Pseudomonadota</taxon>
        <taxon>Gammaproteobacteria</taxon>
        <taxon>Oceanospirillales</taxon>
        <taxon>Halomonadaceae</taxon>
        <taxon>Salinicola</taxon>
    </lineage>
</organism>
<dbReference type="PANTHER" id="PTHR30367:SF12">
    <property type="entry name" value="P-HYDROXYBENZOIC ACID EFFLUX PUMP SUBUNIT AAEA"/>
    <property type="match status" value="1"/>
</dbReference>
<dbReference type="Proteomes" id="UP000646745">
    <property type="component" value="Unassembled WGS sequence"/>
</dbReference>
<gene>
    <name evidence="10" type="ORF">GCM10009038_17460</name>
</gene>
<feature type="domain" description="p-hydroxybenzoic acid efflux pump subunit AaeA-like beta-barrel" evidence="9">
    <location>
        <begin position="186"/>
        <end position="282"/>
    </location>
</feature>
<protein>
    <recommendedName>
        <fullName evidence="12">HlyD family secretion protein</fullName>
    </recommendedName>
</protein>
<evidence type="ECO:0000259" key="8">
    <source>
        <dbReference type="Pfam" id="PF25917"/>
    </source>
</evidence>
<keyword evidence="11" id="KW-1185">Reference proteome</keyword>
<accession>A0ABQ3DXB3</accession>
<dbReference type="EMBL" id="BMZI01000004">
    <property type="protein sequence ID" value="GHB19308.1"/>
    <property type="molecule type" value="Genomic_DNA"/>
</dbReference>
<feature type="coiled-coil region" evidence="5">
    <location>
        <begin position="85"/>
        <end position="154"/>
    </location>
</feature>
<dbReference type="Pfam" id="PF25917">
    <property type="entry name" value="BSH_RND"/>
    <property type="match status" value="1"/>
</dbReference>
<dbReference type="InterPro" id="IPR058625">
    <property type="entry name" value="MdtA-like_BSH"/>
</dbReference>
<evidence type="ECO:0000256" key="5">
    <source>
        <dbReference type="SAM" id="Coils"/>
    </source>
</evidence>
<evidence type="ECO:0000256" key="2">
    <source>
        <dbReference type="ARBA" id="ARBA00022692"/>
    </source>
</evidence>
<dbReference type="InterPro" id="IPR006143">
    <property type="entry name" value="RND_pump_MFP"/>
</dbReference>
<dbReference type="Gene3D" id="2.40.30.170">
    <property type="match status" value="1"/>
</dbReference>
<keyword evidence="3 7" id="KW-1133">Transmembrane helix</keyword>
<dbReference type="InterPro" id="IPR058634">
    <property type="entry name" value="AaeA-lik-b-barrel"/>
</dbReference>
<evidence type="ECO:0000256" key="4">
    <source>
        <dbReference type="ARBA" id="ARBA00023136"/>
    </source>
</evidence>
<dbReference type="RefSeq" id="WP_189444310.1">
    <property type="nucleotide sequence ID" value="NZ_BMZI01000004.1"/>
</dbReference>
<evidence type="ECO:0000259" key="9">
    <source>
        <dbReference type="Pfam" id="PF25963"/>
    </source>
</evidence>
<reference evidence="11" key="1">
    <citation type="journal article" date="2019" name="Int. J. Syst. Evol. Microbiol.">
        <title>The Global Catalogue of Microorganisms (GCM) 10K type strain sequencing project: providing services to taxonomists for standard genome sequencing and annotation.</title>
        <authorList>
            <consortium name="The Broad Institute Genomics Platform"/>
            <consortium name="The Broad Institute Genome Sequencing Center for Infectious Disease"/>
            <person name="Wu L."/>
            <person name="Ma J."/>
        </authorList>
    </citation>
    <scope>NUCLEOTIDE SEQUENCE [LARGE SCALE GENOMIC DNA]</scope>
    <source>
        <strain evidence="11">KCTC 32998</strain>
    </source>
</reference>
<comment type="caution">
    <text evidence="10">The sequence shown here is derived from an EMBL/GenBank/DDBJ whole genome shotgun (WGS) entry which is preliminary data.</text>
</comment>